<dbReference type="AlphaFoldDB" id="A0A9N9JPQ4"/>
<evidence type="ECO:0000313" key="2">
    <source>
        <dbReference type="Proteomes" id="UP000789405"/>
    </source>
</evidence>
<reference evidence="1" key="1">
    <citation type="submission" date="2021-06" db="EMBL/GenBank/DDBJ databases">
        <authorList>
            <person name="Kallberg Y."/>
            <person name="Tangrot J."/>
            <person name="Rosling A."/>
        </authorList>
    </citation>
    <scope>NUCLEOTIDE SEQUENCE</scope>
    <source>
        <strain evidence="1">MA453B</strain>
    </source>
</reference>
<dbReference type="Proteomes" id="UP000789405">
    <property type="component" value="Unassembled WGS sequence"/>
</dbReference>
<keyword evidence="2" id="KW-1185">Reference proteome</keyword>
<organism evidence="1 2">
    <name type="scientific">Dentiscutata erythropus</name>
    <dbReference type="NCBI Taxonomy" id="1348616"/>
    <lineage>
        <taxon>Eukaryota</taxon>
        <taxon>Fungi</taxon>
        <taxon>Fungi incertae sedis</taxon>
        <taxon>Mucoromycota</taxon>
        <taxon>Glomeromycotina</taxon>
        <taxon>Glomeromycetes</taxon>
        <taxon>Diversisporales</taxon>
        <taxon>Gigasporaceae</taxon>
        <taxon>Dentiscutata</taxon>
    </lineage>
</organism>
<gene>
    <name evidence="1" type="ORF">DERYTH_LOCUS20541</name>
</gene>
<dbReference type="EMBL" id="CAJVPY010024387">
    <property type="protein sequence ID" value="CAG8786621.1"/>
    <property type="molecule type" value="Genomic_DNA"/>
</dbReference>
<feature type="non-terminal residue" evidence="1">
    <location>
        <position position="1"/>
    </location>
</feature>
<accession>A0A9N9JPQ4</accession>
<comment type="caution">
    <text evidence="1">The sequence shown here is derived from an EMBL/GenBank/DDBJ whole genome shotgun (WGS) entry which is preliminary data.</text>
</comment>
<sequence>EVFNCLVSPSLKQYSKDSQIQTLHIRPLGVSVAVASESRINLISSISNGSDCL</sequence>
<name>A0A9N9JPQ4_9GLOM</name>
<evidence type="ECO:0000313" key="1">
    <source>
        <dbReference type="EMBL" id="CAG8786621.1"/>
    </source>
</evidence>
<protein>
    <submittedName>
        <fullName evidence="1">26826_t:CDS:1</fullName>
    </submittedName>
</protein>
<proteinExistence type="predicted"/>